<accession>A0A1I4MKX3</accession>
<name>A0A1I4MKX3_9RHOB</name>
<dbReference type="EMBL" id="FOTQ01000003">
    <property type="protein sequence ID" value="SFM03687.1"/>
    <property type="molecule type" value="Genomic_DNA"/>
</dbReference>
<evidence type="ECO:0000256" key="3">
    <source>
        <dbReference type="ARBA" id="ARBA00023125"/>
    </source>
</evidence>
<dbReference type="Proteomes" id="UP000199144">
    <property type="component" value="Unassembled WGS sequence"/>
</dbReference>
<keyword evidence="7" id="KW-1185">Reference proteome</keyword>
<dbReference type="InterPro" id="IPR037402">
    <property type="entry name" value="YidZ_PBP2"/>
</dbReference>
<dbReference type="Pfam" id="PF03466">
    <property type="entry name" value="LysR_substrate"/>
    <property type="match status" value="1"/>
</dbReference>
<keyword evidence="3" id="KW-0238">DNA-binding</keyword>
<gene>
    <name evidence="6" type="ORF">SAMN04488042_103126</name>
</gene>
<keyword evidence="2" id="KW-0805">Transcription regulation</keyword>
<dbReference type="PRINTS" id="PR00039">
    <property type="entry name" value="HTHLYSR"/>
</dbReference>
<dbReference type="InterPro" id="IPR050389">
    <property type="entry name" value="LysR-type_TF"/>
</dbReference>
<dbReference type="InterPro" id="IPR036388">
    <property type="entry name" value="WH-like_DNA-bd_sf"/>
</dbReference>
<dbReference type="Gene3D" id="1.10.10.10">
    <property type="entry name" value="Winged helix-like DNA-binding domain superfamily/Winged helix DNA-binding domain"/>
    <property type="match status" value="1"/>
</dbReference>
<dbReference type="GO" id="GO:0003700">
    <property type="term" value="F:DNA-binding transcription factor activity"/>
    <property type="evidence" value="ECO:0007669"/>
    <property type="project" value="InterPro"/>
</dbReference>
<dbReference type="CDD" id="cd08417">
    <property type="entry name" value="PBP2_Nitroaromatics_like"/>
    <property type="match status" value="1"/>
</dbReference>
<proteinExistence type="inferred from homology"/>
<dbReference type="InterPro" id="IPR000847">
    <property type="entry name" value="LysR_HTH_N"/>
</dbReference>
<evidence type="ECO:0000259" key="5">
    <source>
        <dbReference type="PROSITE" id="PS50931"/>
    </source>
</evidence>
<keyword evidence="4" id="KW-0804">Transcription</keyword>
<evidence type="ECO:0000313" key="7">
    <source>
        <dbReference type="Proteomes" id="UP000199144"/>
    </source>
</evidence>
<dbReference type="Gene3D" id="3.40.190.10">
    <property type="entry name" value="Periplasmic binding protein-like II"/>
    <property type="match status" value="2"/>
</dbReference>
<evidence type="ECO:0000256" key="4">
    <source>
        <dbReference type="ARBA" id="ARBA00023163"/>
    </source>
</evidence>
<sequence length="313" mass="34428">MNAMNLSTLDLNLLRVLDALLAENSTTRAGQRIGLTQSAVSAALGRLRHALNDPLFVRQGQSLVPTDFARSLETPLRRTLDELQTLLSGPEGFDPARSTSSFKLSGSDFYATLLMPKLAELLGRKAPNMTVQLVDLVPDSYVGILENAEIDIALIPKSPFPAWIAHHPMHRSRFVVIARAGHDRLHRAGLRPGDTIPIDLFCDMGHVLFSPEGKRAGMGDAALAAAGRKRRVVMTLPVFSGVVNAVSASDLIALLPHQFAEHSAKRFRLEIYHPPMPTPEPELCMVWHERATLNPAHRWLREQVAGILDDLTD</sequence>
<evidence type="ECO:0000313" key="6">
    <source>
        <dbReference type="EMBL" id="SFM03687.1"/>
    </source>
</evidence>
<reference evidence="6 7" key="1">
    <citation type="submission" date="2016-10" db="EMBL/GenBank/DDBJ databases">
        <authorList>
            <person name="de Groot N.N."/>
        </authorList>
    </citation>
    <scope>NUCLEOTIDE SEQUENCE [LARGE SCALE GENOMIC DNA]</scope>
    <source>
        <strain evidence="6 7">DSM 15283</strain>
    </source>
</reference>
<dbReference type="AlphaFoldDB" id="A0A1I4MKX3"/>
<organism evidence="6 7">
    <name type="scientific">Shimia aestuarii</name>
    <dbReference type="NCBI Taxonomy" id="254406"/>
    <lineage>
        <taxon>Bacteria</taxon>
        <taxon>Pseudomonadati</taxon>
        <taxon>Pseudomonadota</taxon>
        <taxon>Alphaproteobacteria</taxon>
        <taxon>Rhodobacterales</taxon>
        <taxon>Roseobacteraceae</taxon>
    </lineage>
</organism>
<dbReference type="SUPFAM" id="SSF53850">
    <property type="entry name" value="Periplasmic binding protein-like II"/>
    <property type="match status" value="1"/>
</dbReference>
<dbReference type="InterPro" id="IPR005119">
    <property type="entry name" value="LysR_subst-bd"/>
</dbReference>
<protein>
    <submittedName>
        <fullName evidence="6">Transcriptional regulator, LysR family</fullName>
    </submittedName>
</protein>
<comment type="similarity">
    <text evidence="1">Belongs to the LysR transcriptional regulatory family.</text>
</comment>
<evidence type="ECO:0000256" key="2">
    <source>
        <dbReference type="ARBA" id="ARBA00023015"/>
    </source>
</evidence>
<dbReference type="PANTHER" id="PTHR30118">
    <property type="entry name" value="HTH-TYPE TRANSCRIPTIONAL REGULATOR LEUO-RELATED"/>
    <property type="match status" value="1"/>
</dbReference>
<dbReference type="PANTHER" id="PTHR30118:SF15">
    <property type="entry name" value="TRANSCRIPTIONAL REGULATORY PROTEIN"/>
    <property type="match status" value="1"/>
</dbReference>
<feature type="domain" description="HTH lysR-type" evidence="5">
    <location>
        <begin position="9"/>
        <end position="66"/>
    </location>
</feature>
<dbReference type="InterPro" id="IPR036390">
    <property type="entry name" value="WH_DNA-bd_sf"/>
</dbReference>
<dbReference type="STRING" id="254406.SAMN04488042_103126"/>
<dbReference type="GO" id="GO:0003677">
    <property type="term" value="F:DNA binding"/>
    <property type="evidence" value="ECO:0007669"/>
    <property type="project" value="UniProtKB-KW"/>
</dbReference>
<evidence type="ECO:0000256" key="1">
    <source>
        <dbReference type="ARBA" id="ARBA00009437"/>
    </source>
</evidence>
<dbReference type="SUPFAM" id="SSF46785">
    <property type="entry name" value="Winged helix' DNA-binding domain"/>
    <property type="match status" value="1"/>
</dbReference>
<dbReference type="PROSITE" id="PS50931">
    <property type="entry name" value="HTH_LYSR"/>
    <property type="match status" value="1"/>
</dbReference>
<dbReference type="Pfam" id="PF00126">
    <property type="entry name" value="HTH_1"/>
    <property type="match status" value="1"/>
</dbReference>